<dbReference type="Pfam" id="PF10262">
    <property type="entry name" value="Rdx"/>
    <property type="match status" value="1"/>
</dbReference>
<reference evidence="2" key="1">
    <citation type="submission" date="2021-10" db="EMBL/GenBank/DDBJ databases">
        <title>Tropical sea cucumber genome reveals ecological adaptation and Cuvierian tubules defense mechanism.</title>
        <authorList>
            <person name="Chen T."/>
        </authorList>
    </citation>
    <scope>NUCLEOTIDE SEQUENCE</scope>
    <source>
        <strain evidence="2">Nanhai2018</strain>
        <tissue evidence="2">Muscle</tissue>
    </source>
</reference>
<dbReference type="InterPro" id="IPR011893">
    <property type="entry name" value="Selenoprotein_Rdx-typ"/>
</dbReference>
<dbReference type="EMBL" id="JAIZAY010000003">
    <property type="protein sequence ID" value="KAJ8044565.1"/>
    <property type="molecule type" value="Genomic_DNA"/>
</dbReference>
<keyword evidence="3" id="KW-1185">Reference proteome</keyword>
<proteinExistence type="predicted"/>
<dbReference type="SUPFAM" id="SSF52833">
    <property type="entry name" value="Thioredoxin-like"/>
    <property type="match status" value="1"/>
</dbReference>
<protein>
    <submittedName>
        <fullName evidence="2">Selenoprotein W</fullName>
    </submittedName>
</protein>
<dbReference type="NCBIfam" id="TIGR02174">
    <property type="entry name" value="CXXU_selWTH"/>
    <property type="match status" value="1"/>
</dbReference>
<dbReference type="Proteomes" id="UP001152320">
    <property type="component" value="Chromosome 3"/>
</dbReference>
<evidence type="ECO:0000313" key="2">
    <source>
        <dbReference type="EMBL" id="KAJ8044565.1"/>
    </source>
</evidence>
<gene>
    <name evidence="2" type="ORF">HOLleu_07347</name>
</gene>
<sequence length="88" mass="9954">MDLVYETTDLNLPLFLFQYEKLQVDLQDQFSDLEFEGIPTPQRSGLFEVEINGKLVHSKKNGDGHVDNEEKLDKICNAVEAALKEAGN</sequence>
<dbReference type="AlphaFoldDB" id="A0A9Q1HG16"/>
<dbReference type="Gene3D" id="3.40.30.10">
    <property type="entry name" value="Glutaredoxin"/>
    <property type="match status" value="1"/>
</dbReference>
<name>A0A9Q1HG16_HOLLE</name>
<accession>A0A9Q1HG16</accession>
<organism evidence="2 3">
    <name type="scientific">Holothuria leucospilota</name>
    <name type="common">Black long sea cucumber</name>
    <name type="synonym">Mertensiothuria leucospilota</name>
    <dbReference type="NCBI Taxonomy" id="206669"/>
    <lineage>
        <taxon>Eukaryota</taxon>
        <taxon>Metazoa</taxon>
        <taxon>Echinodermata</taxon>
        <taxon>Eleutherozoa</taxon>
        <taxon>Echinozoa</taxon>
        <taxon>Holothuroidea</taxon>
        <taxon>Aspidochirotacea</taxon>
        <taxon>Aspidochirotida</taxon>
        <taxon>Holothuriidae</taxon>
        <taxon>Holothuria</taxon>
    </lineage>
</organism>
<comment type="caution">
    <text evidence="2">The sequence shown here is derived from an EMBL/GenBank/DDBJ whole genome shotgun (WGS) entry which is preliminary data.</text>
</comment>
<evidence type="ECO:0000313" key="3">
    <source>
        <dbReference type="Proteomes" id="UP001152320"/>
    </source>
</evidence>
<evidence type="ECO:0000256" key="1">
    <source>
        <dbReference type="ARBA" id="ARBA00023284"/>
    </source>
</evidence>
<dbReference type="InterPro" id="IPR036249">
    <property type="entry name" value="Thioredoxin-like_sf"/>
</dbReference>
<keyword evidence="1" id="KW-0676">Redox-active center</keyword>
<dbReference type="OrthoDB" id="444492at2759"/>